<evidence type="ECO:0000313" key="2">
    <source>
        <dbReference type="Proteomes" id="UP000011115"/>
    </source>
</evidence>
<sequence length="89" mass="10038">MLRGSIFRPQGKIAAGIGTGTALRVLFVEVNGEDDNEKQPTVVRVLQLLLFVCFDGIVVHVWRRLLLCLRSCFVNIGRWSLPFRELVLA</sequence>
<dbReference type="EnsemblPlants" id="PGSC0003DMT400056789">
    <property type="protein sequence ID" value="PGSC0003DMT400056789"/>
    <property type="gene ID" value="PGSC0003DMG400022083"/>
</dbReference>
<protein>
    <submittedName>
        <fullName evidence="1">Uncharacterized protein</fullName>
    </submittedName>
</protein>
<dbReference type="Proteomes" id="UP000011115">
    <property type="component" value="Unassembled WGS sequence"/>
</dbReference>
<reference evidence="1" key="2">
    <citation type="submission" date="2015-06" db="UniProtKB">
        <authorList>
            <consortium name="EnsemblPlants"/>
        </authorList>
    </citation>
    <scope>IDENTIFICATION</scope>
    <source>
        <strain evidence="1">DM1-3 516 R44</strain>
    </source>
</reference>
<evidence type="ECO:0000313" key="1">
    <source>
        <dbReference type="EnsemblPlants" id="PGSC0003DMT400056789"/>
    </source>
</evidence>
<dbReference type="Gramene" id="PGSC0003DMT400056789">
    <property type="protein sequence ID" value="PGSC0003DMT400056789"/>
    <property type="gene ID" value="PGSC0003DMG400022083"/>
</dbReference>
<organism evidence="1 2">
    <name type="scientific">Solanum tuberosum</name>
    <name type="common">Potato</name>
    <dbReference type="NCBI Taxonomy" id="4113"/>
    <lineage>
        <taxon>Eukaryota</taxon>
        <taxon>Viridiplantae</taxon>
        <taxon>Streptophyta</taxon>
        <taxon>Embryophyta</taxon>
        <taxon>Tracheophyta</taxon>
        <taxon>Spermatophyta</taxon>
        <taxon>Magnoliopsida</taxon>
        <taxon>eudicotyledons</taxon>
        <taxon>Gunneridae</taxon>
        <taxon>Pentapetalae</taxon>
        <taxon>asterids</taxon>
        <taxon>lamiids</taxon>
        <taxon>Solanales</taxon>
        <taxon>Solanaceae</taxon>
        <taxon>Solanoideae</taxon>
        <taxon>Solaneae</taxon>
        <taxon>Solanum</taxon>
    </lineage>
</organism>
<dbReference type="HOGENOM" id="CLU_2459066_0_0_1"/>
<proteinExistence type="predicted"/>
<dbReference type="AlphaFoldDB" id="M1BZW3"/>
<name>M1BZW3_SOLTU</name>
<accession>M1BZW3</accession>
<dbReference type="InParanoid" id="M1BZW3"/>
<reference evidence="2" key="1">
    <citation type="journal article" date="2011" name="Nature">
        <title>Genome sequence and analysis of the tuber crop potato.</title>
        <authorList>
            <consortium name="The Potato Genome Sequencing Consortium"/>
        </authorList>
    </citation>
    <scope>NUCLEOTIDE SEQUENCE [LARGE SCALE GENOMIC DNA]</scope>
    <source>
        <strain evidence="2">cv. DM1-3 516 R44</strain>
    </source>
</reference>
<keyword evidence="2" id="KW-1185">Reference proteome</keyword>
<dbReference type="PaxDb" id="4113-PGSC0003DMT400056789"/>